<accession>A0AC61PJ19</accession>
<organism evidence="1 2">
    <name type="scientific">Aristaeella lactis</name>
    <dbReference type="NCBI Taxonomy" id="3046383"/>
    <lineage>
        <taxon>Bacteria</taxon>
        <taxon>Bacillati</taxon>
        <taxon>Bacillota</taxon>
        <taxon>Clostridia</taxon>
        <taxon>Eubacteriales</taxon>
        <taxon>Aristaeellaceae</taxon>
        <taxon>Aristaeella</taxon>
    </lineage>
</organism>
<comment type="caution">
    <text evidence="1">The sequence shown here is derived from an EMBL/GenBank/DDBJ whole genome shotgun (WGS) entry which is preliminary data.</text>
</comment>
<proteinExistence type="predicted"/>
<gene>
    <name evidence="1" type="ORF">SAMN06297397_0692</name>
</gene>
<evidence type="ECO:0000313" key="2">
    <source>
        <dbReference type="Proteomes" id="UP000192328"/>
    </source>
</evidence>
<dbReference type="EMBL" id="FWXZ01000001">
    <property type="protein sequence ID" value="SMC40634.1"/>
    <property type="molecule type" value="Genomic_DNA"/>
</dbReference>
<keyword evidence="2" id="KW-1185">Reference proteome</keyword>
<sequence>MNKKLCLILCFVLAFALLVMIFCSVNYLSLNKQLMNIRDQVADSQKTWEGIAAEKELLQQDLKTLKNELKEANLSLTESEESAEKLKADIETLQKEIAELEKSRP</sequence>
<name>A0AC61PJ19_9FIRM</name>
<evidence type="ECO:0000313" key="1">
    <source>
        <dbReference type="EMBL" id="SMC40634.1"/>
    </source>
</evidence>
<dbReference type="Proteomes" id="UP000192328">
    <property type="component" value="Unassembled WGS sequence"/>
</dbReference>
<reference evidence="1" key="1">
    <citation type="submission" date="2017-04" db="EMBL/GenBank/DDBJ databases">
        <authorList>
            <person name="Varghese N."/>
            <person name="Submissions S."/>
        </authorList>
    </citation>
    <scope>NUCLEOTIDE SEQUENCE</scope>
    <source>
        <strain evidence="1">WTE2008</strain>
    </source>
</reference>
<protein>
    <submittedName>
        <fullName evidence="1">Uncharacterized protein</fullName>
    </submittedName>
</protein>